<dbReference type="InterPro" id="IPR029001">
    <property type="entry name" value="ITPase-like_fam"/>
</dbReference>
<reference evidence="14 15" key="1">
    <citation type="submission" date="2023-03" db="EMBL/GenBank/DDBJ databases">
        <title>Bacillus Genome Sequencing.</title>
        <authorList>
            <person name="Dunlap C."/>
        </authorList>
    </citation>
    <scope>NUCLEOTIDE SEQUENCE [LARGE SCALE GENOMIC DNA]</scope>
    <source>
        <strain evidence="14 15">B-59205</strain>
    </source>
</reference>
<evidence type="ECO:0000256" key="11">
    <source>
        <dbReference type="ARBA" id="ARBA00048781"/>
    </source>
</evidence>
<evidence type="ECO:0000256" key="8">
    <source>
        <dbReference type="ARBA" id="ARBA00023211"/>
    </source>
</evidence>
<dbReference type="InterPro" id="IPR026533">
    <property type="entry name" value="NTPase/PRRC1"/>
</dbReference>
<evidence type="ECO:0000259" key="13">
    <source>
        <dbReference type="Pfam" id="PF01931"/>
    </source>
</evidence>
<keyword evidence="4" id="KW-0547">Nucleotide-binding</keyword>
<keyword evidence="15" id="KW-1185">Reference proteome</keyword>
<evidence type="ECO:0000256" key="7">
    <source>
        <dbReference type="ARBA" id="ARBA00023080"/>
    </source>
</evidence>
<evidence type="ECO:0000256" key="4">
    <source>
        <dbReference type="ARBA" id="ARBA00022741"/>
    </source>
</evidence>
<proteinExistence type="inferred from homology"/>
<dbReference type="RefSeq" id="WP_326121983.1">
    <property type="nucleotide sequence ID" value="NZ_JARSFG010000004.1"/>
</dbReference>
<dbReference type="PANTHER" id="PTHR34699">
    <property type="match status" value="1"/>
</dbReference>
<dbReference type="AlphaFoldDB" id="A0AAW9NRV9"/>
<dbReference type="EC" id="3.6.1.73" evidence="9"/>
<evidence type="ECO:0000313" key="14">
    <source>
        <dbReference type="EMBL" id="MEC1177541.1"/>
    </source>
</evidence>
<evidence type="ECO:0000256" key="5">
    <source>
        <dbReference type="ARBA" id="ARBA00022801"/>
    </source>
</evidence>
<evidence type="ECO:0000256" key="6">
    <source>
        <dbReference type="ARBA" id="ARBA00022842"/>
    </source>
</evidence>
<comment type="cofactor">
    <cofactor evidence="2">
        <name>Mg(2+)</name>
        <dbReference type="ChEBI" id="CHEBI:18420"/>
    </cofactor>
</comment>
<dbReference type="EMBL" id="JARSFG010000004">
    <property type="protein sequence ID" value="MEC1177541.1"/>
    <property type="molecule type" value="Genomic_DNA"/>
</dbReference>
<keyword evidence="5" id="KW-0378">Hydrolase</keyword>
<keyword evidence="8" id="KW-0464">Manganese</keyword>
<name>A0AAW9NRV9_9BACL</name>
<dbReference type="FunFam" id="3.90.950.10:FF:000002">
    <property type="entry name" value="Inosine/xanthosine triphosphatase"/>
    <property type="match status" value="1"/>
</dbReference>
<organism evidence="14 15">
    <name type="scientific">Metasolibacillus meyeri</name>
    <dbReference type="NCBI Taxonomy" id="1071052"/>
    <lineage>
        <taxon>Bacteria</taxon>
        <taxon>Bacillati</taxon>
        <taxon>Bacillota</taxon>
        <taxon>Bacilli</taxon>
        <taxon>Bacillales</taxon>
        <taxon>Caryophanaceae</taxon>
        <taxon>Metasolibacillus</taxon>
    </lineage>
</organism>
<comment type="cofactor">
    <cofactor evidence="1">
        <name>Mn(2+)</name>
        <dbReference type="ChEBI" id="CHEBI:29035"/>
    </cofactor>
</comment>
<dbReference type="Pfam" id="PF01931">
    <property type="entry name" value="NTPase_I-T"/>
    <property type="match status" value="1"/>
</dbReference>
<feature type="domain" description="Non-canonical purine NTP phosphatase/PRRC1" evidence="13">
    <location>
        <begin position="6"/>
        <end position="161"/>
    </location>
</feature>
<evidence type="ECO:0000256" key="10">
    <source>
        <dbReference type="ARBA" id="ARBA00048174"/>
    </source>
</evidence>
<dbReference type="Proteomes" id="UP001344888">
    <property type="component" value="Unassembled WGS sequence"/>
</dbReference>
<comment type="caution">
    <text evidence="14">The sequence shown here is derived from an EMBL/GenBank/DDBJ whole genome shotgun (WGS) entry which is preliminary data.</text>
</comment>
<dbReference type="GO" id="GO:0000166">
    <property type="term" value="F:nucleotide binding"/>
    <property type="evidence" value="ECO:0007669"/>
    <property type="project" value="UniProtKB-KW"/>
</dbReference>
<comment type="catalytic activity">
    <reaction evidence="10">
        <text>ITP + H2O = IDP + phosphate + H(+)</text>
        <dbReference type="Rhea" id="RHEA:28330"/>
        <dbReference type="ChEBI" id="CHEBI:15377"/>
        <dbReference type="ChEBI" id="CHEBI:15378"/>
        <dbReference type="ChEBI" id="CHEBI:43474"/>
        <dbReference type="ChEBI" id="CHEBI:58280"/>
        <dbReference type="ChEBI" id="CHEBI:61402"/>
        <dbReference type="EC" id="3.6.1.73"/>
    </reaction>
</comment>
<evidence type="ECO:0000256" key="9">
    <source>
        <dbReference type="ARBA" id="ARBA00038901"/>
    </source>
</evidence>
<evidence type="ECO:0000256" key="2">
    <source>
        <dbReference type="ARBA" id="ARBA00001946"/>
    </source>
</evidence>
<dbReference type="GO" id="GO:0103023">
    <property type="term" value="F:ITPase activity"/>
    <property type="evidence" value="ECO:0007669"/>
    <property type="project" value="UniProtKB-EC"/>
</dbReference>
<comment type="catalytic activity">
    <reaction evidence="11">
        <text>XTP + H2O = XDP + phosphate + H(+)</text>
        <dbReference type="Rhea" id="RHEA:28406"/>
        <dbReference type="ChEBI" id="CHEBI:15377"/>
        <dbReference type="ChEBI" id="CHEBI:15378"/>
        <dbReference type="ChEBI" id="CHEBI:43474"/>
        <dbReference type="ChEBI" id="CHEBI:59884"/>
        <dbReference type="ChEBI" id="CHEBI:61314"/>
        <dbReference type="EC" id="3.6.1.73"/>
    </reaction>
</comment>
<accession>A0AAW9NRV9</accession>
<dbReference type="GO" id="GO:0046872">
    <property type="term" value="F:metal ion binding"/>
    <property type="evidence" value="ECO:0007669"/>
    <property type="project" value="UniProtKB-KW"/>
</dbReference>
<dbReference type="InterPro" id="IPR050299">
    <property type="entry name" value="YjjX_NTPase"/>
</dbReference>
<evidence type="ECO:0000313" key="15">
    <source>
        <dbReference type="Proteomes" id="UP001344888"/>
    </source>
</evidence>
<keyword evidence="7" id="KW-0546">Nucleotide metabolism</keyword>
<protein>
    <recommendedName>
        <fullName evidence="9">inosine/xanthosine triphosphatase</fullName>
        <ecNumber evidence="9">3.6.1.73</ecNumber>
    </recommendedName>
</protein>
<keyword evidence="6" id="KW-0460">Magnesium</keyword>
<dbReference type="NCBIfam" id="NF002850">
    <property type="entry name" value="PRK03114.1"/>
    <property type="match status" value="1"/>
</dbReference>
<evidence type="ECO:0000256" key="3">
    <source>
        <dbReference type="ARBA" id="ARBA00022723"/>
    </source>
</evidence>
<evidence type="ECO:0000256" key="12">
    <source>
        <dbReference type="ARBA" id="ARBA00060855"/>
    </source>
</evidence>
<dbReference type="GO" id="GO:0009117">
    <property type="term" value="P:nucleotide metabolic process"/>
    <property type="evidence" value="ECO:0007669"/>
    <property type="project" value="UniProtKB-KW"/>
</dbReference>
<dbReference type="Gene3D" id="3.90.950.10">
    <property type="match status" value="1"/>
</dbReference>
<dbReference type="PANTHER" id="PTHR34699:SF2">
    <property type="entry name" value="NON-CANONICAL PURINE NTP PHOSPHATASE_PRRC1 DOMAIN-CONTAINING PROTEIN"/>
    <property type="match status" value="1"/>
</dbReference>
<gene>
    <name evidence="14" type="ORF">P9B03_03510</name>
</gene>
<evidence type="ECO:0000256" key="1">
    <source>
        <dbReference type="ARBA" id="ARBA00001936"/>
    </source>
</evidence>
<sequence>MLVAIGTHNKAKTSAVEKVVRTYFPQANFIHINVESGVAAQPLSTEETRQGAINRAKSTLQQTEADFAFGLEGGVQRVDDELYCCNWGAVALKDGTVISSAGAQFVLPIEVANEVWAGKELGPVMDAFAKKENTRHHEGAIGIFTNGLINRQQMFEHIVTLLVGQIIYLTSFSNVFVPKA</sequence>
<keyword evidence="3" id="KW-0479">Metal-binding</keyword>
<comment type="similarity">
    <text evidence="12">Belongs to the YjjX NTPase family.</text>
</comment>
<dbReference type="SUPFAM" id="SSF52972">
    <property type="entry name" value="ITPase-like"/>
    <property type="match status" value="1"/>
</dbReference>